<dbReference type="GO" id="GO:0008080">
    <property type="term" value="F:N-acetyltransferase activity"/>
    <property type="evidence" value="ECO:0007669"/>
    <property type="project" value="InterPro"/>
</dbReference>
<dbReference type="PROSITE" id="PS51186">
    <property type="entry name" value="GNAT"/>
    <property type="match status" value="1"/>
</dbReference>
<dbReference type="Gene3D" id="3.40.630.30">
    <property type="match status" value="1"/>
</dbReference>
<dbReference type="NCBIfam" id="TIGR03827">
    <property type="entry name" value="GNAT_ablB"/>
    <property type="match status" value="1"/>
</dbReference>
<dbReference type="EMBL" id="SMGQ01000017">
    <property type="protein sequence ID" value="TCK87991.1"/>
    <property type="molecule type" value="Genomic_DNA"/>
</dbReference>
<gene>
    <name evidence="2" type="ORF">EDC19_2638</name>
</gene>
<reference evidence="2 3" key="1">
    <citation type="submission" date="2019-03" db="EMBL/GenBank/DDBJ databases">
        <title>Genomic Encyclopedia of Type Strains, Phase IV (KMG-IV): sequencing the most valuable type-strain genomes for metagenomic binning, comparative biology and taxonomic classification.</title>
        <authorList>
            <person name="Goeker M."/>
        </authorList>
    </citation>
    <scope>NUCLEOTIDE SEQUENCE [LARGE SCALE GENOMIC DNA]</scope>
    <source>
        <strain evidence="2 3">DSM 24176</strain>
    </source>
</reference>
<sequence>MDAIETMGKQSVIQHGKHNDRIYLMKLSREDMPEILDQLNKKSQDEGYSKIFAKVPEDQKEAFIENGFKIEAKVPKMLKGKEDIYFLGKYLKSWRREDKDNTLEEVIQSSLSKKDKFVNVVLDRDFTMRKLEKKDCKEMAEVYRVVFETYPFPIHDYKYLQQTMEENFVYFGVYKNNELVGISSCEMDEKDSNVEMTDFATLPEYRGNKIALYLLNIMEVEMKKRNIKTAYTIARGVSFGMNITFAKMGYDYTGSLIKNTNIAGKFETMNVWYKSLS</sequence>
<evidence type="ECO:0000313" key="3">
    <source>
        <dbReference type="Proteomes" id="UP000294545"/>
    </source>
</evidence>
<dbReference type="CDD" id="cd04301">
    <property type="entry name" value="NAT_SF"/>
    <property type="match status" value="1"/>
</dbReference>
<evidence type="ECO:0000313" key="2">
    <source>
        <dbReference type="EMBL" id="TCK87991.1"/>
    </source>
</evidence>
<keyword evidence="3" id="KW-1185">Reference proteome</keyword>
<proteinExistence type="predicted"/>
<dbReference type="Proteomes" id="UP000294545">
    <property type="component" value="Unassembled WGS sequence"/>
</dbReference>
<dbReference type="RefSeq" id="WP_132283297.1">
    <property type="nucleotide sequence ID" value="NZ_SMGQ01000017.1"/>
</dbReference>
<dbReference type="InterPro" id="IPR022525">
    <property type="entry name" value="GNAT_AblB"/>
</dbReference>
<comment type="caution">
    <text evidence="2">The sequence shown here is derived from an EMBL/GenBank/DDBJ whole genome shotgun (WGS) entry which is preliminary data.</text>
</comment>
<dbReference type="SUPFAM" id="SSF55729">
    <property type="entry name" value="Acyl-CoA N-acyltransferases (Nat)"/>
    <property type="match status" value="1"/>
</dbReference>
<name>A0A4V6NF82_9FIRM</name>
<dbReference type="AlphaFoldDB" id="A0A4V6NF82"/>
<dbReference type="Pfam" id="PF00583">
    <property type="entry name" value="Acetyltransf_1"/>
    <property type="match status" value="1"/>
</dbReference>
<keyword evidence="2" id="KW-0808">Transferase</keyword>
<dbReference type="InterPro" id="IPR000182">
    <property type="entry name" value="GNAT_dom"/>
</dbReference>
<evidence type="ECO:0000259" key="1">
    <source>
        <dbReference type="PROSITE" id="PS51186"/>
    </source>
</evidence>
<dbReference type="InterPro" id="IPR016181">
    <property type="entry name" value="Acyl_CoA_acyltransferase"/>
</dbReference>
<accession>A0A4V6NF82</accession>
<dbReference type="OrthoDB" id="9790652at2"/>
<organism evidence="2 3">
    <name type="scientific">Natranaerovirga hydrolytica</name>
    <dbReference type="NCBI Taxonomy" id="680378"/>
    <lineage>
        <taxon>Bacteria</taxon>
        <taxon>Bacillati</taxon>
        <taxon>Bacillota</taxon>
        <taxon>Clostridia</taxon>
        <taxon>Lachnospirales</taxon>
        <taxon>Natranaerovirgaceae</taxon>
        <taxon>Natranaerovirga</taxon>
    </lineage>
</organism>
<feature type="domain" description="N-acetyltransferase" evidence="1">
    <location>
        <begin position="126"/>
        <end position="277"/>
    </location>
</feature>
<protein>
    <submittedName>
        <fullName evidence="2">Beta-lysine acetyltransferase</fullName>
    </submittedName>
</protein>